<feature type="transmembrane region" description="Helical" evidence="9">
    <location>
        <begin position="37"/>
        <end position="58"/>
    </location>
</feature>
<keyword evidence="7" id="KW-0625">Polysaccharide transport</keyword>
<name>A0A7Y7WT35_9PSED</name>
<accession>A0A7Y7WT35</accession>
<dbReference type="GO" id="GO:0005886">
    <property type="term" value="C:plasma membrane"/>
    <property type="evidence" value="ECO:0007669"/>
    <property type="project" value="UniProtKB-SubCell"/>
</dbReference>
<comment type="subcellular location">
    <subcellularLocation>
        <location evidence="1">Cell membrane</location>
        <topology evidence="1">Multi-pass membrane protein</topology>
    </subcellularLocation>
</comment>
<evidence type="ECO:0000256" key="1">
    <source>
        <dbReference type="ARBA" id="ARBA00004651"/>
    </source>
</evidence>
<evidence type="ECO:0000256" key="2">
    <source>
        <dbReference type="ARBA" id="ARBA00007783"/>
    </source>
</evidence>
<dbReference type="InterPro" id="IPR013525">
    <property type="entry name" value="ABC2_TM"/>
</dbReference>
<keyword evidence="4" id="KW-1003">Cell membrane</keyword>
<evidence type="ECO:0000256" key="6">
    <source>
        <dbReference type="ARBA" id="ARBA00022989"/>
    </source>
</evidence>
<evidence type="ECO:0000256" key="3">
    <source>
        <dbReference type="ARBA" id="ARBA00022448"/>
    </source>
</evidence>
<evidence type="ECO:0000256" key="5">
    <source>
        <dbReference type="ARBA" id="ARBA00022692"/>
    </source>
</evidence>
<comment type="caution">
    <text evidence="11">The sequence shown here is derived from an EMBL/GenBank/DDBJ whole genome shotgun (WGS) entry which is preliminary data.</text>
</comment>
<dbReference type="GO" id="GO:0140359">
    <property type="term" value="F:ABC-type transporter activity"/>
    <property type="evidence" value="ECO:0007669"/>
    <property type="project" value="InterPro"/>
</dbReference>
<keyword evidence="3" id="KW-0813">Transport</keyword>
<dbReference type="RefSeq" id="WP_177102206.1">
    <property type="nucleotide sequence ID" value="NZ_JACAQA010000018.1"/>
</dbReference>
<keyword evidence="5 9" id="KW-0812">Transmembrane</keyword>
<organism evidence="11 12">
    <name type="scientific">Pseudomonas gingeri</name>
    <dbReference type="NCBI Taxonomy" id="117681"/>
    <lineage>
        <taxon>Bacteria</taxon>
        <taxon>Pseudomonadati</taxon>
        <taxon>Pseudomonadota</taxon>
        <taxon>Gammaproteobacteria</taxon>
        <taxon>Pseudomonadales</taxon>
        <taxon>Pseudomonadaceae</taxon>
        <taxon>Pseudomonas</taxon>
    </lineage>
</organism>
<feature type="transmembrane region" description="Helical" evidence="9">
    <location>
        <begin position="230"/>
        <end position="249"/>
    </location>
</feature>
<feature type="transmembrane region" description="Helical" evidence="9">
    <location>
        <begin position="173"/>
        <end position="192"/>
    </location>
</feature>
<proteinExistence type="inferred from homology"/>
<dbReference type="AlphaFoldDB" id="A0A7Y7WT35"/>
<dbReference type="EMBL" id="JACAQA010000018">
    <property type="protein sequence ID" value="NWB87234.1"/>
    <property type="molecule type" value="Genomic_DNA"/>
</dbReference>
<feature type="domain" description="ABC-2 type transporter transmembrane" evidence="10">
    <location>
        <begin position="28"/>
        <end position="216"/>
    </location>
</feature>
<keyword evidence="8 9" id="KW-0472">Membrane</keyword>
<dbReference type="PANTHER" id="PTHR30413">
    <property type="entry name" value="INNER MEMBRANE TRANSPORT PERMEASE"/>
    <property type="match status" value="1"/>
</dbReference>
<evidence type="ECO:0000256" key="9">
    <source>
        <dbReference type="SAM" id="Phobius"/>
    </source>
</evidence>
<dbReference type="PANTHER" id="PTHR30413:SF10">
    <property type="entry name" value="CAPSULE POLYSACCHARIDE EXPORT INNER-MEMBRANE PROTEIN CTRC"/>
    <property type="match status" value="1"/>
</dbReference>
<comment type="similarity">
    <text evidence="2">Belongs to the ABC-2 integral membrane protein family.</text>
</comment>
<reference evidence="11 12" key="1">
    <citation type="submission" date="2020-04" db="EMBL/GenBank/DDBJ databases">
        <title>Molecular characterization of pseudomonads from Agaricus bisporus reveal novel blotch 2 pathogens in Western Europe.</title>
        <authorList>
            <person name="Taparia T."/>
            <person name="Krijger M."/>
            <person name="Haynes E."/>
            <person name="Elpinstone J.G."/>
            <person name="Noble R."/>
            <person name="Van Der Wolf J."/>
        </authorList>
    </citation>
    <scope>NUCLEOTIDE SEQUENCE [LARGE SCALE GENOMIC DNA]</scope>
    <source>
        <strain evidence="11 12">G9001</strain>
    </source>
</reference>
<keyword evidence="6 9" id="KW-1133">Transmembrane helix</keyword>
<dbReference type="Proteomes" id="UP000522864">
    <property type="component" value="Unassembled WGS sequence"/>
</dbReference>
<evidence type="ECO:0000256" key="7">
    <source>
        <dbReference type="ARBA" id="ARBA00023047"/>
    </source>
</evidence>
<feature type="transmembrane region" description="Helical" evidence="9">
    <location>
        <begin position="117"/>
        <end position="136"/>
    </location>
</feature>
<dbReference type="GO" id="GO:0015774">
    <property type="term" value="P:polysaccharide transport"/>
    <property type="evidence" value="ECO:0007669"/>
    <property type="project" value="UniProtKB-KW"/>
</dbReference>
<keyword evidence="7" id="KW-0762">Sugar transport</keyword>
<sequence>MREGIRDLFESIARRDIWLSFALSDTRARYARSTLGPWWITLGTALGVIGLGLVWSAVMGVDLHTMLPNLAVGLILWFMISGVISESSNCFINQSAIIRNYSLPLSLHTLRLLSKHLINFAHNVSIVLVVFFLYGFPALVNFAWALLGFLLVILNLWWISLLVATLGARFRDLGPSIDALMPVLFFLTPILYKKSDVAASISWFAYNPIATLFSLVKNPLLSLPVVPFDYMSMAIFSLVGWVLAIAVFGRHKKHIVFWI</sequence>
<gene>
    <name evidence="11" type="ORF">HX830_20375</name>
</gene>
<evidence type="ECO:0000256" key="4">
    <source>
        <dbReference type="ARBA" id="ARBA00022475"/>
    </source>
</evidence>
<evidence type="ECO:0000259" key="10">
    <source>
        <dbReference type="Pfam" id="PF01061"/>
    </source>
</evidence>
<feature type="transmembrane region" description="Helical" evidence="9">
    <location>
        <begin position="70"/>
        <end position="92"/>
    </location>
</feature>
<evidence type="ECO:0000256" key="8">
    <source>
        <dbReference type="ARBA" id="ARBA00023136"/>
    </source>
</evidence>
<evidence type="ECO:0000313" key="11">
    <source>
        <dbReference type="EMBL" id="NWB87234.1"/>
    </source>
</evidence>
<feature type="transmembrane region" description="Helical" evidence="9">
    <location>
        <begin position="142"/>
        <end position="166"/>
    </location>
</feature>
<dbReference type="GO" id="GO:0015920">
    <property type="term" value="P:lipopolysaccharide transport"/>
    <property type="evidence" value="ECO:0007669"/>
    <property type="project" value="TreeGrafter"/>
</dbReference>
<evidence type="ECO:0000313" key="12">
    <source>
        <dbReference type="Proteomes" id="UP000522864"/>
    </source>
</evidence>
<dbReference type="Pfam" id="PF01061">
    <property type="entry name" value="ABC2_membrane"/>
    <property type="match status" value="1"/>
</dbReference>
<protein>
    <submittedName>
        <fullName evidence="11">ABC transporter permease</fullName>
    </submittedName>
</protein>